<proteinExistence type="predicted"/>
<keyword evidence="3" id="KW-1185">Reference proteome</keyword>
<evidence type="ECO:0000256" key="1">
    <source>
        <dbReference type="SAM" id="Phobius"/>
    </source>
</evidence>
<feature type="transmembrane region" description="Helical" evidence="1">
    <location>
        <begin position="208"/>
        <end position="226"/>
    </location>
</feature>
<feature type="transmembrane region" description="Helical" evidence="1">
    <location>
        <begin position="115"/>
        <end position="133"/>
    </location>
</feature>
<sequence>MNALLIITFTIHILLTNAMLGAGMIGFFHWGKWPGSVPTADLDRGLAKRTAAGIALAVNFGVAPLLFMQVIYGQFIYVSSVLMAVFWVSIFILAIAAYYAVYASDLVYEKLGPNTRWLMALAVVLMILVGWFFTKSMVLMINLEAWPQYFAAPGGAMMQTQDPSTLPRYLHFVAASAALGGLALALWGRRKKNTGHLETGRAMMSRGLVWYGVATIINFVIGAWYLGSLPPDVLAQIFGPNKLTMLVFLLGVVAGLGSIPAAFSRQIHFTVWLSVISVLFMVLFRYAVREAYLSPYWQIDQLPVQTQASALVVFLLVLFLGICLLGYSLKLLKIRQKEVG</sequence>
<accession>A0A0D2HTT5</accession>
<keyword evidence="1" id="KW-0472">Membrane</keyword>
<gene>
    <name evidence="2" type="ORF">X474_11765</name>
</gene>
<feature type="transmembrane region" description="Helical" evidence="1">
    <location>
        <begin position="270"/>
        <end position="288"/>
    </location>
</feature>
<feature type="transmembrane region" description="Helical" evidence="1">
    <location>
        <begin position="246"/>
        <end position="263"/>
    </location>
</feature>
<protein>
    <submittedName>
        <fullName evidence="2">Uncharacterized protein</fullName>
    </submittedName>
</protein>
<keyword evidence="1" id="KW-1133">Transmembrane helix</keyword>
<comment type="caution">
    <text evidence="2">The sequence shown here is derived from an EMBL/GenBank/DDBJ whole genome shotgun (WGS) entry which is preliminary data.</text>
</comment>
<feature type="transmembrane region" description="Helical" evidence="1">
    <location>
        <begin position="6"/>
        <end position="30"/>
    </location>
</feature>
<feature type="transmembrane region" description="Helical" evidence="1">
    <location>
        <begin position="51"/>
        <end position="72"/>
    </location>
</feature>
<dbReference type="AlphaFoldDB" id="A0A0D2HTT5"/>
<dbReference type="STRING" id="1429043.X474_11765"/>
<dbReference type="InParanoid" id="A0A0D2HTT5"/>
<dbReference type="Proteomes" id="UP000032233">
    <property type="component" value="Unassembled WGS sequence"/>
</dbReference>
<organism evidence="2 3">
    <name type="scientific">Dethiosulfatarculus sandiegensis</name>
    <dbReference type="NCBI Taxonomy" id="1429043"/>
    <lineage>
        <taxon>Bacteria</taxon>
        <taxon>Pseudomonadati</taxon>
        <taxon>Thermodesulfobacteriota</taxon>
        <taxon>Desulfarculia</taxon>
        <taxon>Desulfarculales</taxon>
        <taxon>Desulfarculaceae</taxon>
        <taxon>Dethiosulfatarculus</taxon>
    </lineage>
</organism>
<dbReference type="EMBL" id="AZAC01000014">
    <property type="protein sequence ID" value="KIX13888.1"/>
    <property type="molecule type" value="Genomic_DNA"/>
</dbReference>
<feature type="transmembrane region" description="Helical" evidence="1">
    <location>
        <begin position="308"/>
        <end position="327"/>
    </location>
</feature>
<feature type="transmembrane region" description="Helical" evidence="1">
    <location>
        <begin position="169"/>
        <end position="187"/>
    </location>
</feature>
<keyword evidence="1" id="KW-0812">Transmembrane</keyword>
<feature type="transmembrane region" description="Helical" evidence="1">
    <location>
        <begin position="84"/>
        <end position="103"/>
    </location>
</feature>
<evidence type="ECO:0000313" key="3">
    <source>
        <dbReference type="Proteomes" id="UP000032233"/>
    </source>
</evidence>
<reference evidence="2 3" key="1">
    <citation type="submission" date="2013-11" db="EMBL/GenBank/DDBJ databases">
        <title>Metagenomic analysis of a methanogenic consortium involved in long chain n-alkane degradation.</title>
        <authorList>
            <person name="Davidova I.A."/>
            <person name="Callaghan A.V."/>
            <person name="Wawrik B."/>
            <person name="Pruitt S."/>
            <person name="Marks C."/>
            <person name="Duncan K.E."/>
            <person name="Suflita J.M."/>
        </authorList>
    </citation>
    <scope>NUCLEOTIDE SEQUENCE [LARGE SCALE GENOMIC DNA]</scope>
    <source>
        <strain evidence="2 3">SPR</strain>
    </source>
</reference>
<evidence type="ECO:0000313" key="2">
    <source>
        <dbReference type="EMBL" id="KIX13888.1"/>
    </source>
</evidence>
<dbReference type="PATRIC" id="fig|1429043.3.peg.2501"/>
<name>A0A0D2HTT5_9BACT</name>